<evidence type="ECO:0000313" key="1">
    <source>
        <dbReference type="EMBL" id="MBP3952395.1"/>
    </source>
</evidence>
<name>A0A940X069_9BACI</name>
<evidence type="ECO:0000313" key="2">
    <source>
        <dbReference type="Proteomes" id="UP000678228"/>
    </source>
</evidence>
<sequence>MNDLYFRPFQRNINPEDLLSLINTESADVLEIDFLSLLAKRREERRIWSQILELRKDEYETLKRLYTDLTSSKPKVNQEIFQPPGSYQEGVENQLQRHKNREQKLLKLKNEAEDPNTLETINNLIGMIEYEENLLEQIGTN</sequence>
<dbReference type="Proteomes" id="UP000678228">
    <property type="component" value="Unassembled WGS sequence"/>
</dbReference>
<proteinExistence type="predicted"/>
<comment type="caution">
    <text evidence="1">The sequence shown here is derived from an EMBL/GenBank/DDBJ whole genome shotgun (WGS) entry which is preliminary data.</text>
</comment>
<dbReference type="EMBL" id="JAGKSQ010000006">
    <property type="protein sequence ID" value="MBP3952395.1"/>
    <property type="molecule type" value="Genomic_DNA"/>
</dbReference>
<accession>A0A940X069</accession>
<keyword evidence="2" id="KW-1185">Reference proteome</keyword>
<reference evidence="1" key="1">
    <citation type="submission" date="2021-03" db="EMBL/GenBank/DDBJ databases">
        <title>Bacillus suaedae sp. nov., isolated from Suaeda aralocaspica.</title>
        <authorList>
            <person name="Lei R.F.R."/>
        </authorList>
    </citation>
    <scope>NUCLEOTIDE SEQUENCE</scope>
    <source>
        <strain evidence="1">YZJH907-2</strain>
    </source>
</reference>
<gene>
    <name evidence="1" type="ORF">J7W16_14825</name>
</gene>
<dbReference type="RefSeq" id="WP_210598099.1">
    <property type="nucleotide sequence ID" value="NZ_JAGKSQ010000006.1"/>
</dbReference>
<organism evidence="1 2">
    <name type="scientific">Halalkalibacter suaedae</name>
    <dbReference type="NCBI Taxonomy" id="2822140"/>
    <lineage>
        <taxon>Bacteria</taxon>
        <taxon>Bacillati</taxon>
        <taxon>Bacillota</taxon>
        <taxon>Bacilli</taxon>
        <taxon>Bacillales</taxon>
        <taxon>Bacillaceae</taxon>
        <taxon>Halalkalibacter</taxon>
    </lineage>
</organism>
<protein>
    <submittedName>
        <fullName evidence="1">Uncharacterized protein</fullName>
    </submittedName>
</protein>
<dbReference type="AlphaFoldDB" id="A0A940X069"/>